<evidence type="ECO:0000313" key="1">
    <source>
        <dbReference type="EMBL" id="MCQ6960133.1"/>
    </source>
</evidence>
<organism evidence="1 2">
    <name type="scientific">Mucilaginibacter aquariorum</name>
    <dbReference type="NCBI Taxonomy" id="2967225"/>
    <lineage>
        <taxon>Bacteria</taxon>
        <taxon>Pseudomonadati</taxon>
        <taxon>Bacteroidota</taxon>
        <taxon>Sphingobacteriia</taxon>
        <taxon>Sphingobacteriales</taxon>
        <taxon>Sphingobacteriaceae</taxon>
        <taxon>Mucilaginibacter</taxon>
    </lineage>
</organism>
<comment type="caution">
    <text evidence="1">The sequence shown here is derived from an EMBL/GenBank/DDBJ whole genome shotgun (WGS) entry which is preliminary data.</text>
</comment>
<dbReference type="EMBL" id="JANHOH010000006">
    <property type="protein sequence ID" value="MCQ6960133.1"/>
    <property type="molecule type" value="Genomic_DNA"/>
</dbReference>
<dbReference type="RefSeq" id="WP_256540320.1">
    <property type="nucleotide sequence ID" value="NZ_JANHOH010000006.1"/>
</dbReference>
<keyword evidence="2" id="KW-1185">Reference proteome</keyword>
<dbReference type="Pfam" id="PF03682">
    <property type="entry name" value="UPF0158"/>
    <property type="match status" value="1"/>
</dbReference>
<dbReference type="Proteomes" id="UP001204376">
    <property type="component" value="Unassembled WGS sequence"/>
</dbReference>
<reference evidence="1 2" key="1">
    <citation type="submission" date="2022-07" db="EMBL/GenBank/DDBJ databases">
        <title>Mucilaginibacter sp. JC4.</title>
        <authorList>
            <person name="Le V."/>
            <person name="Ko S.-R."/>
            <person name="Ahn C.-Y."/>
            <person name="Oh H.-M."/>
        </authorList>
    </citation>
    <scope>NUCLEOTIDE SEQUENCE [LARGE SCALE GENOMIC DNA]</scope>
    <source>
        <strain evidence="1 2">JC4</strain>
    </source>
</reference>
<protein>
    <submittedName>
        <fullName evidence="1">UPF0158 family protein</fullName>
    </submittedName>
</protein>
<proteinExistence type="predicted"/>
<dbReference type="InterPro" id="IPR005361">
    <property type="entry name" value="UPF0158"/>
</dbReference>
<name>A0ABT1T6P7_9SPHI</name>
<accession>A0ABT1T6P7</accession>
<evidence type="ECO:0000313" key="2">
    <source>
        <dbReference type="Proteomes" id="UP001204376"/>
    </source>
</evidence>
<sequence>MKDSLTNDMLKEIAGELEMGMQCFYNKVTGEIESYPKDLEFSGFEDDWEDLVVKIKSNPGDYFEFEAMNSSQAFKIMADFTDEITHIPTQNKFMDALSRKKSFANFNNLLQYYPDLRQEWFVYKNKSYLAFVKEQADEFKEFETTIKQSFNQNFCYELEYHLTRAFENAPDPEISKIWCDGVLMPFEDRQLQRENVFSTQKIETEAWIVMTENEKYQMTIKLGKRSIKKCKEGLPLSDCLPDENSLKWISFDTKNKCIELQLK</sequence>
<gene>
    <name evidence="1" type="ORF">NPE20_19295</name>
</gene>